<name>A0ABS5VKY4_9BACT</name>
<proteinExistence type="predicted"/>
<protein>
    <submittedName>
        <fullName evidence="2">PmoA family protein</fullName>
    </submittedName>
</protein>
<evidence type="ECO:0000313" key="2">
    <source>
        <dbReference type="EMBL" id="MBT1701756.1"/>
    </source>
</evidence>
<keyword evidence="1" id="KW-0732">Signal</keyword>
<evidence type="ECO:0000313" key="3">
    <source>
        <dbReference type="Proteomes" id="UP000772618"/>
    </source>
</evidence>
<keyword evidence="3" id="KW-1185">Reference proteome</keyword>
<feature type="signal peptide" evidence="1">
    <location>
        <begin position="1"/>
        <end position="18"/>
    </location>
</feature>
<evidence type="ECO:0000256" key="1">
    <source>
        <dbReference type="SAM" id="SignalP"/>
    </source>
</evidence>
<comment type="caution">
    <text evidence="2">The sequence shown here is derived from an EMBL/GenBank/DDBJ whole genome shotgun (WGS) entry which is preliminary data.</text>
</comment>
<feature type="chain" id="PRO_5045718960" evidence="1">
    <location>
        <begin position="19"/>
        <end position="341"/>
    </location>
</feature>
<dbReference type="Proteomes" id="UP000772618">
    <property type="component" value="Unassembled WGS sequence"/>
</dbReference>
<reference evidence="2 3" key="1">
    <citation type="submission" date="2021-05" db="EMBL/GenBank/DDBJ databases">
        <title>A Polyphasic approach of four new species of the genus Ohtaekwangia: Ohtaekwangia histidinii sp. nov., Ohtaekwangia cretensis sp. nov., Ohtaekwangia indiensis sp. nov., Ohtaekwangia reichenbachii sp. nov. from diverse environment.</title>
        <authorList>
            <person name="Octaviana S."/>
        </authorList>
    </citation>
    <scope>NUCLEOTIDE SEQUENCE [LARGE SCALE GENOMIC DNA]</scope>
    <source>
        <strain evidence="2 3">PWU20</strain>
    </source>
</reference>
<organism evidence="2 3">
    <name type="scientific">Chryseosolibacter indicus</name>
    <dbReference type="NCBI Taxonomy" id="2782351"/>
    <lineage>
        <taxon>Bacteria</taxon>
        <taxon>Pseudomonadati</taxon>
        <taxon>Bacteroidota</taxon>
        <taxon>Cytophagia</taxon>
        <taxon>Cytophagales</taxon>
        <taxon>Chryseotaleaceae</taxon>
        <taxon>Chryseosolibacter</taxon>
    </lineage>
</organism>
<dbReference type="Pfam" id="PF14100">
    <property type="entry name" value="DUF6807"/>
    <property type="match status" value="1"/>
</dbReference>
<dbReference type="InterPro" id="IPR029475">
    <property type="entry name" value="DUF6807"/>
</dbReference>
<gene>
    <name evidence="2" type="ORF">KK060_00595</name>
</gene>
<dbReference type="RefSeq" id="WP_254151456.1">
    <property type="nucleotide sequence ID" value="NZ_JAHESD010000001.1"/>
</dbReference>
<accession>A0ABS5VKY4</accession>
<dbReference type="EMBL" id="JAHESD010000001">
    <property type="protein sequence ID" value="MBT1701756.1"/>
    <property type="molecule type" value="Genomic_DNA"/>
</dbReference>
<sequence length="341" mass="38682">MRSIIVIFLLLKVLPTHAQKGFSFVDREIQKKVDILHNGKLITSYCYFDSTEKPILFPVKTLNGVTITRGYPIAPRAGERTDHPHHTGIWFNYESVNGLDFWNNSFAIPEERKHRYGSIRHVSILDKSIKKERAFLKTKSNWVDQKGNVLLEEITEFTFSNKNGVLVIDRAATLTAKMSEVVFKDVKDGMIAIRVARELEMPSLQQDKFVDAMGNVTDVPLLNNKGVTGVYINKEGVKGDDVWGKRSAWTYLTGEKEGVTISIGIIDHPKNIGYPTYWHARGYGLFAANPLGQKVFSNGKEEMSLRLTENKSITFKYRFAIKEGSVIKAEEMNQLSSDFLK</sequence>